<comment type="caution">
    <text evidence="1">The sequence shown here is derived from an EMBL/GenBank/DDBJ whole genome shotgun (WGS) entry which is preliminary data.</text>
</comment>
<proteinExistence type="predicted"/>
<reference evidence="1" key="1">
    <citation type="submission" date="2015-09" db="EMBL/GenBank/DDBJ databases">
        <title>Draft Genome Sequences of Two Novel Amoeba-resistant Intranuclear Bacteria, Candidatus Berkiella cookevillensis and Candidatus Berkiella aquae.</title>
        <authorList>
            <person name="Mehari Y.T."/>
            <person name="Arivett B.A."/>
            <person name="Farone A.L."/>
            <person name="Gunderson J.H."/>
            <person name="Farone M.B."/>
        </authorList>
    </citation>
    <scope>NUCLEOTIDE SEQUENCE [LARGE SCALE GENOMIC DNA]</scope>
    <source>
        <strain evidence="1">CC99</strain>
    </source>
</reference>
<name>A0A0Q9YTA6_9GAMM</name>
<evidence type="ECO:0000313" key="2">
    <source>
        <dbReference type="EMBL" id="MCS5708259.1"/>
    </source>
</evidence>
<dbReference type="EMBL" id="LKHV02000001">
    <property type="protein sequence ID" value="MCS5708259.1"/>
    <property type="molecule type" value="Genomic_DNA"/>
</dbReference>
<evidence type="ECO:0000313" key="3">
    <source>
        <dbReference type="Proteomes" id="UP000051494"/>
    </source>
</evidence>
<reference evidence="2" key="2">
    <citation type="journal article" date="2016" name="Genome Announc.">
        <title>Draft Genome Sequences of Two Novel Amoeba-Resistant Intranuclear Bacteria, 'Candidatus Berkiella cookevillensis' and 'Candidatus Berkiella aquae'.</title>
        <authorList>
            <person name="Mehari Y.T."/>
            <person name="Arivett B.A."/>
            <person name="Farone A.L."/>
            <person name="Gunderson J.H."/>
            <person name="Farone M.B."/>
        </authorList>
    </citation>
    <scope>NUCLEOTIDE SEQUENCE</scope>
    <source>
        <strain evidence="2">CC99</strain>
    </source>
</reference>
<reference evidence="2" key="3">
    <citation type="submission" date="2021-06" db="EMBL/GenBank/DDBJ databases">
        <title>Genomic Description and Analysis of Intracellular Bacteria, Candidatus Berkiella cookevillensis and Candidatus Berkiella aquae.</title>
        <authorList>
            <person name="Kidane D.T."/>
            <person name="Mehari Y.T."/>
            <person name="Rice F.C."/>
            <person name="Arivett B.A."/>
            <person name="Farone A.L."/>
            <person name="Berk S.G."/>
            <person name="Farone M.B."/>
        </authorList>
    </citation>
    <scope>NUCLEOTIDE SEQUENCE</scope>
    <source>
        <strain evidence="2">CC99</strain>
    </source>
</reference>
<accession>A0A0Q9YTA6</accession>
<dbReference type="RefSeq" id="WP_057623068.1">
    <property type="nucleotide sequence ID" value="NZ_LKHV02000001.1"/>
</dbReference>
<protein>
    <submittedName>
        <fullName evidence="1">Uncharacterized protein</fullName>
    </submittedName>
</protein>
<sequence>MAASQNRRNKLKGKYHKTNISKELQGKIGAATTHRKQRQREAVEDTEAFTLLPPENDLVLEDSASELLSTTDKQSYITQLIQTRDYLSAQLEHVSDESFKNAQSILSESTEYTQRDDYLLLIESLTTEVLEGQLNTYDDYRYAMAHLQLAIEHLQEIQDSYQLQSESQSSVELLEEDVDDGLSSIDFTTELEKQTTYTEQAHSQAPNQDTTEYNKALEKSILEIVKAHISFYEKLKIYQHYINAEHNGISANHNATLEKFRQILQNQFKDISIDEVLAALKAHEEERETLSLEEIAALTSLAIQFSNTDNKGLLAYLHIKEVLLDFPDIISENTYFLSSIDIAWQNAIHIIPEQSAIVSSTIKNLESTIINLQSLQKVQAQLFILRNNKVLDEEINALSQLNDPQHVQSICTQFEKRCEELRINAQRLALEANMPENQENTSLKYQANTAQEEYNKWLLHKPKFSSEHFGTELENINNMFKQYAAMLQTLSKIQISFGHTHDPQKLKQIQSLNLKTALLYKKIKEQYTDSLDIIEEILSNQLESEALSALKPFFEKQKIQSTLKQANVLTQSLKDNPSAKGAFAQQLKLGILFNKRGTEQDAHFYKMLSLGMLADFSEKEILQMGVDGLKHCSHPDDIENALLFIQYCLLNDTENQTVRFDEYESYTLTQLNDILSKLTLERHQASIHAIQDLIEKKHTERIASFSNTIKDLSLTTELSILPQDFSRMIFTQIYKLQKSSKQERDDIYNEFLSWIHHANEIYFQMPNNDLSNPLHAALSFLDEAASKGIDVHTAKEIIFRKKLSPSQTKEIPTQTINISSLSEYNSLLQKIEQVANGTLSEEEKNILSTQLIEMIEAAHTNELIQMSISELSAAGNKIDKKNIEKGIYAQPQSLHFNRNEQISNKIYALLATLVMNQYKEGEMVEREKVSECRRIYDFYNQMLNDAYAQHRYYAFEDIFYAQGYSSIPRFVENNAEREQYAYLFQYRKKYFTKLKSEHNAAPSTDIFIDRFVKAQEGMNSDLLSKYLLIGRSTNQFIDSQATVRRTNQSISPLSDFEAFADSVLFDCYQGACAVSPTTLTIAVNDTALQQAILEQSNVIKPKNLPKAKSLAAFNSITELNHYLKICANREWGYHLIDVPAQEEILNFIKNHIIFSIQKTSLIPDITEIFELLDHMNEIQIYETGETIDPNNVYKIVFEAYDQAMQELPENITNTMLKNFHSQLEQSSHFLSIVENHPKWYEVFSLKRACYNSAIQFENHLLDKIESAPDSVIEYEESSSFVNLLNIVLSGKTPSIFSNDQTIVSGNFAAMMADKEYWVTPYDPEFVEPSQIFLSLSQEKQSALGNFSAKALNAQFCQGLPWALKLDSIDKLSHTSALDKPNLLNTAQPLEKETQLIVMQYLLVSFDIMGKLCGRDGALTLKNYDAIDAVVSNIEKLQADLKTKACLSPDFKKKIGAQLQSLQMQNQQLNVMSQQSKRGFFNLNIDVNNFCHLNEILVHQLLGIPFKTSLLAPQDASPPHRDLITQAMQKPSTNAGFYVRDKENNASNPIVEAIHVTPKIKKNANKQLK</sequence>
<gene>
    <name evidence="1" type="ORF">CC99x_00385</name>
    <name evidence="2" type="ORF">CC99x_005010</name>
</gene>
<dbReference type="STRING" id="437022.CC99x_00385"/>
<keyword evidence="3" id="KW-1185">Reference proteome</keyword>
<organism evidence="1">
    <name type="scientific">Candidatus Berkiella cookevillensis</name>
    <dbReference type="NCBI Taxonomy" id="437022"/>
    <lineage>
        <taxon>Bacteria</taxon>
        <taxon>Pseudomonadati</taxon>
        <taxon>Pseudomonadota</taxon>
        <taxon>Gammaproteobacteria</taxon>
        <taxon>Candidatus Berkiellales</taxon>
        <taxon>Candidatus Berkiellaceae</taxon>
        <taxon>Candidatus Berkiella</taxon>
    </lineage>
</organism>
<evidence type="ECO:0000313" key="1">
    <source>
        <dbReference type="EMBL" id="KRG20164.1"/>
    </source>
</evidence>
<dbReference type="Proteomes" id="UP000051494">
    <property type="component" value="Unassembled WGS sequence"/>
</dbReference>
<dbReference type="OrthoDB" id="9804286at2"/>
<dbReference type="EMBL" id="LKHV01000001">
    <property type="protein sequence ID" value="KRG20164.1"/>
    <property type="molecule type" value="Genomic_DNA"/>
</dbReference>